<dbReference type="GO" id="GO:0004674">
    <property type="term" value="F:protein serine/threonine kinase activity"/>
    <property type="evidence" value="ECO:0007669"/>
    <property type="project" value="TreeGrafter"/>
</dbReference>
<dbReference type="EMBL" id="BEXD01004318">
    <property type="protein sequence ID" value="GBC09668.1"/>
    <property type="molecule type" value="Genomic_DNA"/>
</dbReference>
<dbReference type="InterPro" id="IPR011009">
    <property type="entry name" value="Kinase-like_dom_sf"/>
</dbReference>
<accession>A0A2Z6S2P3</accession>
<organism evidence="2 3">
    <name type="scientific">Rhizophagus clarus</name>
    <dbReference type="NCBI Taxonomy" id="94130"/>
    <lineage>
        <taxon>Eukaryota</taxon>
        <taxon>Fungi</taxon>
        <taxon>Fungi incertae sedis</taxon>
        <taxon>Mucoromycota</taxon>
        <taxon>Glomeromycotina</taxon>
        <taxon>Glomeromycetes</taxon>
        <taxon>Glomerales</taxon>
        <taxon>Glomeraceae</taxon>
        <taxon>Rhizophagus</taxon>
    </lineage>
</organism>
<proteinExistence type="predicted"/>
<dbReference type="PROSITE" id="PS50011">
    <property type="entry name" value="PROTEIN_KINASE_DOM"/>
    <property type="match status" value="1"/>
</dbReference>
<gene>
    <name evidence="2" type="ORF">RclHR1_09020006</name>
</gene>
<dbReference type="InterPro" id="IPR001245">
    <property type="entry name" value="Ser-Thr/Tyr_kinase_cat_dom"/>
</dbReference>
<reference evidence="2 3" key="1">
    <citation type="submission" date="2017-11" db="EMBL/GenBank/DDBJ databases">
        <title>The genome of Rhizophagus clarus HR1 reveals common genetic basis of auxotrophy among arbuscular mycorrhizal fungi.</title>
        <authorList>
            <person name="Kobayashi Y."/>
        </authorList>
    </citation>
    <scope>NUCLEOTIDE SEQUENCE [LARGE SCALE GENOMIC DNA]</scope>
    <source>
        <strain evidence="2 3">HR1</strain>
    </source>
</reference>
<keyword evidence="3" id="KW-1185">Reference proteome</keyword>
<dbReference type="InterPro" id="IPR051681">
    <property type="entry name" value="Ser/Thr_Kinases-Pseudokinases"/>
</dbReference>
<evidence type="ECO:0000313" key="3">
    <source>
        <dbReference type="Proteomes" id="UP000247702"/>
    </source>
</evidence>
<dbReference type="InterPro" id="IPR000719">
    <property type="entry name" value="Prot_kinase_dom"/>
</dbReference>
<dbReference type="Gene3D" id="1.10.510.10">
    <property type="entry name" value="Transferase(Phosphotransferase) domain 1"/>
    <property type="match status" value="1"/>
</dbReference>
<name>A0A2Z6S2P3_9GLOM</name>
<dbReference type="Proteomes" id="UP000247702">
    <property type="component" value="Unassembled WGS sequence"/>
</dbReference>
<dbReference type="PANTHER" id="PTHR44329">
    <property type="entry name" value="SERINE/THREONINE-PROTEIN KINASE TNNI3K-RELATED"/>
    <property type="match status" value="1"/>
</dbReference>
<dbReference type="AlphaFoldDB" id="A0A2Z6S2P3"/>
<evidence type="ECO:0000313" key="2">
    <source>
        <dbReference type="EMBL" id="GBC09668.1"/>
    </source>
</evidence>
<evidence type="ECO:0000259" key="1">
    <source>
        <dbReference type="PROSITE" id="PS50011"/>
    </source>
</evidence>
<feature type="domain" description="Protein kinase" evidence="1">
    <location>
        <begin position="2"/>
        <end position="285"/>
    </location>
</feature>
<dbReference type="Pfam" id="PF07714">
    <property type="entry name" value="PK_Tyr_Ser-Thr"/>
    <property type="match status" value="1"/>
</dbReference>
<sequence>MFENIEYLDKGGFGTIYKAIWLDNNGNKEVVLKCHNDLNENLSKFLNEWKYHKECLYSASIINFYGFTKNPNTLNYMVVMDYANKGNLRGNLTKIVKNNWKQKLHMLYKIISGLNRIHKENLIHCDFHDGNILNHKNVKKPSIIDKVMIMINLNKENEQNEQDEENIYVSDLGLSQPARSCLKQDDIFGIIPFIAPEVLKGKSYTQASDIYSFSMIMWEFTSGVPPFNDKAHDLQLSLSICKGERPEIIKNTPQCYVELMKKCWNEDPLKRPSSEEVLKIIKNWIYIPYHHYNFKNINEELKSNIMEFINAPIEYNNLIIKSHPQAYYTSRLLNFTSKKLNEFLESEDLQPYNTSNFTSEKTNEILVSEDLSDCIIKDMKSLDEN</sequence>
<comment type="caution">
    <text evidence="2">The sequence shown here is derived from an EMBL/GenBank/DDBJ whole genome shotgun (WGS) entry which is preliminary data.</text>
</comment>
<dbReference type="GO" id="GO:0005524">
    <property type="term" value="F:ATP binding"/>
    <property type="evidence" value="ECO:0007669"/>
    <property type="project" value="InterPro"/>
</dbReference>
<dbReference type="SUPFAM" id="SSF56112">
    <property type="entry name" value="Protein kinase-like (PK-like)"/>
    <property type="match status" value="1"/>
</dbReference>
<protein>
    <recommendedName>
        <fullName evidence="1">Protein kinase domain-containing protein</fullName>
    </recommendedName>
</protein>